<dbReference type="PANTHER" id="PTHR47894">
    <property type="entry name" value="HTH-TYPE TRANSCRIPTIONAL REGULATOR GADX"/>
    <property type="match status" value="1"/>
</dbReference>
<dbReference type="InterPro" id="IPR018060">
    <property type="entry name" value="HTH_AraC"/>
</dbReference>
<evidence type="ECO:0000256" key="2">
    <source>
        <dbReference type="ARBA" id="ARBA00023125"/>
    </source>
</evidence>
<dbReference type="Proteomes" id="UP001185873">
    <property type="component" value="Unassembled WGS sequence"/>
</dbReference>
<evidence type="ECO:0000313" key="5">
    <source>
        <dbReference type="EMBL" id="MDV6299472.1"/>
    </source>
</evidence>
<reference evidence="5" key="1">
    <citation type="submission" date="2023-10" db="EMBL/GenBank/DDBJ databases">
        <title>Development of a sustainable strategy for remediation of hydrocarbon-contaminated territories based on the waste exchange concept.</title>
        <authorList>
            <person name="Krivoruchko A."/>
        </authorList>
    </citation>
    <scope>NUCLEOTIDE SEQUENCE</scope>
    <source>
        <strain evidence="5">IEGM 1175</strain>
    </source>
</reference>
<dbReference type="SMART" id="SM00342">
    <property type="entry name" value="HTH_ARAC"/>
    <property type="match status" value="1"/>
</dbReference>
<dbReference type="Pfam" id="PF12625">
    <property type="entry name" value="Arabinose_bd"/>
    <property type="match status" value="1"/>
</dbReference>
<dbReference type="EMBL" id="JAWLKJ010000002">
    <property type="protein sequence ID" value="MDV6299472.1"/>
    <property type="molecule type" value="Genomic_DNA"/>
</dbReference>
<name>A0AAE4U558_9ACTN</name>
<dbReference type="Pfam" id="PF12833">
    <property type="entry name" value="HTH_18"/>
    <property type="match status" value="1"/>
</dbReference>
<proteinExistence type="predicted"/>
<gene>
    <name evidence="5" type="ORF">R3P82_10140</name>
</gene>
<dbReference type="SUPFAM" id="SSF46689">
    <property type="entry name" value="Homeodomain-like"/>
    <property type="match status" value="1"/>
</dbReference>
<dbReference type="GO" id="GO:0005829">
    <property type="term" value="C:cytosol"/>
    <property type="evidence" value="ECO:0007669"/>
    <property type="project" value="TreeGrafter"/>
</dbReference>
<keyword evidence="3" id="KW-0804">Transcription</keyword>
<sequence>MQPLIRAASLRGFAELVTELGGDPDRLLARFGIEPETLADEDGLLSITDHDRMLDVAAAHLRCPDLGLRLAERQDVTILGPIARAIGSSQTPAEALECAARFMFVHSPALRIEVADDPWGRRGVIALIYRKELTESPYSPQAAELGLGVFYRVAVHLVGQSTGLRSVEVPHGPLSPVGRYLGFFGVDVKFDRPAAALCVDRRMLDATFASADEDLRRAALDHLTGSYSDPSDSVAHQVRRLVGERLPGRVPTLAEVAGALLLHPRTLQRRLAAVDTTYGRVVDDLRRDRAHRFITTSDLSFTQIADLVGFAEQATLSHAARRWFGMSPGELRRTTNLSP</sequence>
<evidence type="ECO:0000256" key="1">
    <source>
        <dbReference type="ARBA" id="ARBA00023015"/>
    </source>
</evidence>
<protein>
    <submittedName>
        <fullName evidence="5">AraC family transcriptional regulator</fullName>
    </submittedName>
</protein>
<feature type="domain" description="HTH araC/xylS-type" evidence="4">
    <location>
        <begin position="236"/>
        <end position="334"/>
    </location>
</feature>
<dbReference type="GO" id="GO:0000976">
    <property type="term" value="F:transcription cis-regulatory region binding"/>
    <property type="evidence" value="ECO:0007669"/>
    <property type="project" value="TreeGrafter"/>
</dbReference>
<organism evidence="5 6">
    <name type="scientific">Dietzia maris</name>
    <dbReference type="NCBI Taxonomy" id="37915"/>
    <lineage>
        <taxon>Bacteria</taxon>
        <taxon>Bacillati</taxon>
        <taxon>Actinomycetota</taxon>
        <taxon>Actinomycetes</taxon>
        <taxon>Mycobacteriales</taxon>
        <taxon>Dietziaceae</taxon>
        <taxon>Dietzia</taxon>
    </lineage>
</organism>
<dbReference type="AlphaFoldDB" id="A0AAE4U558"/>
<comment type="caution">
    <text evidence="5">The sequence shown here is derived from an EMBL/GenBank/DDBJ whole genome shotgun (WGS) entry which is preliminary data.</text>
</comment>
<dbReference type="PANTHER" id="PTHR47894:SF4">
    <property type="entry name" value="HTH-TYPE TRANSCRIPTIONAL REGULATOR GADX"/>
    <property type="match status" value="1"/>
</dbReference>
<evidence type="ECO:0000313" key="6">
    <source>
        <dbReference type="Proteomes" id="UP001185873"/>
    </source>
</evidence>
<dbReference type="Gene3D" id="1.10.10.60">
    <property type="entry name" value="Homeodomain-like"/>
    <property type="match status" value="1"/>
</dbReference>
<dbReference type="InterPro" id="IPR009057">
    <property type="entry name" value="Homeodomain-like_sf"/>
</dbReference>
<dbReference type="RefSeq" id="WP_206473380.1">
    <property type="nucleotide sequence ID" value="NZ_JAWLKJ010000002.1"/>
</dbReference>
<dbReference type="GO" id="GO:0003700">
    <property type="term" value="F:DNA-binding transcription factor activity"/>
    <property type="evidence" value="ECO:0007669"/>
    <property type="project" value="InterPro"/>
</dbReference>
<evidence type="ECO:0000259" key="4">
    <source>
        <dbReference type="PROSITE" id="PS01124"/>
    </source>
</evidence>
<accession>A0AAE4U558</accession>
<keyword evidence="1" id="KW-0805">Transcription regulation</keyword>
<dbReference type="PROSITE" id="PS01124">
    <property type="entry name" value="HTH_ARAC_FAMILY_2"/>
    <property type="match status" value="1"/>
</dbReference>
<evidence type="ECO:0000256" key="3">
    <source>
        <dbReference type="ARBA" id="ARBA00023163"/>
    </source>
</evidence>
<keyword evidence="2" id="KW-0238">DNA-binding</keyword>
<dbReference type="InterPro" id="IPR032687">
    <property type="entry name" value="AraC-type_N"/>
</dbReference>